<dbReference type="InterPro" id="IPR013087">
    <property type="entry name" value="Znf_C2H2_type"/>
</dbReference>
<evidence type="ECO:0000313" key="4">
    <source>
        <dbReference type="Proteomes" id="UP001562425"/>
    </source>
</evidence>
<accession>A0ABD1DR58</accession>
<evidence type="ECO:0000313" key="3">
    <source>
        <dbReference type="EMBL" id="KAL1401407.1"/>
    </source>
</evidence>
<dbReference type="GO" id="GO:0008270">
    <property type="term" value="F:zinc ion binding"/>
    <property type="evidence" value="ECO:0007669"/>
    <property type="project" value="UniProtKB-KW"/>
</dbReference>
<proteinExistence type="predicted"/>
<dbReference type="PROSITE" id="PS00028">
    <property type="entry name" value="ZINC_FINGER_C2H2_1"/>
    <property type="match status" value="1"/>
</dbReference>
<keyword evidence="1" id="KW-0862">Zinc</keyword>
<keyword evidence="1" id="KW-0863">Zinc-finger</keyword>
<dbReference type="Proteomes" id="UP001562425">
    <property type="component" value="Unassembled WGS sequence"/>
</dbReference>
<evidence type="ECO:0000256" key="1">
    <source>
        <dbReference type="PROSITE-ProRule" id="PRU00042"/>
    </source>
</evidence>
<comment type="caution">
    <text evidence="3">The sequence shown here is derived from an EMBL/GenBank/DDBJ whole genome shotgun (WGS) entry which is preliminary data.</text>
</comment>
<dbReference type="EMBL" id="JBEHCU010004911">
    <property type="protein sequence ID" value="KAL1401407.1"/>
    <property type="molecule type" value="Genomic_DNA"/>
</dbReference>
<reference evidence="3 4" key="1">
    <citation type="submission" date="2024-05" db="EMBL/GenBank/DDBJ databases">
        <title>Culex pipiens pipiens assembly and annotation.</title>
        <authorList>
            <person name="Alout H."/>
            <person name="Durand T."/>
        </authorList>
    </citation>
    <scope>NUCLEOTIDE SEQUENCE [LARGE SCALE GENOMIC DNA]</scope>
    <source>
        <strain evidence="3">HA-2024</strain>
        <tissue evidence="3">Whole body</tissue>
    </source>
</reference>
<feature type="domain" description="C2H2-type" evidence="2">
    <location>
        <begin position="8"/>
        <end position="36"/>
    </location>
</feature>
<sequence length="166" mass="19051">MHEKIREYECHLCHKNFSSLNTVHTHIRTMHSNIEYNFTHPSCPCATTRRSQNYQTTQKWTKNYTVLEPKPGVKESAQHMKLCNICGAVVQQACTHLSNTNFPKEFCCTLCEAVFKHRETRRIPNARSSPAKHLLLSTHFVEDQVAGDGMDEHLHLNLGCSMGGRR</sequence>
<dbReference type="AlphaFoldDB" id="A0ABD1DR58"/>
<organism evidence="3 4">
    <name type="scientific">Culex pipiens pipiens</name>
    <name type="common">Northern house mosquito</name>
    <dbReference type="NCBI Taxonomy" id="38569"/>
    <lineage>
        <taxon>Eukaryota</taxon>
        <taxon>Metazoa</taxon>
        <taxon>Ecdysozoa</taxon>
        <taxon>Arthropoda</taxon>
        <taxon>Hexapoda</taxon>
        <taxon>Insecta</taxon>
        <taxon>Pterygota</taxon>
        <taxon>Neoptera</taxon>
        <taxon>Endopterygota</taxon>
        <taxon>Diptera</taxon>
        <taxon>Nematocera</taxon>
        <taxon>Culicoidea</taxon>
        <taxon>Culicidae</taxon>
        <taxon>Culicinae</taxon>
        <taxon>Culicini</taxon>
        <taxon>Culex</taxon>
        <taxon>Culex</taxon>
    </lineage>
</organism>
<evidence type="ECO:0000259" key="2">
    <source>
        <dbReference type="PROSITE" id="PS50157"/>
    </source>
</evidence>
<name>A0ABD1DR58_CULPP</name>
<dbReference type="InterPro" id="IPR036236">
    <property type="entry name" value="Znf_C2H2_sf"/>
</dbReference>
<protein>
    <recommendedName>
        <fullName evidence="2">C2H2-type domain-containing protein</fullName>
    </recommendedName>
</protein>
<keyword evidence="4" id="KW-1185">Reference proteome</keyword>
<dbReference type="SUPFAM" id="SSF57667">
    <property type="entry name" value="beta-beta-alpha zinc fingers"/>
    <property type="match status" value="1"/>
</dbReference>
<gene>
    <name evidence="3" type="ORF">pipiens_006618</name>
</gene>
<keyword evidence="1" id="KW-0479">Metal-binding</keyword>
<dbReference type="PROSITE" id="PS50157">
    <property type="entry name" value="ZINC_FINGER_C2H2_2"/>
    <property type="match status" value="1"/>
</dbReference>